<keyword evidence="1" id="KW-0813">Transport</keyword>
<dbReference type="PANTHER" id="PTHR42711:SF1">
    <property type="entry name" value="ABC-TRANSPORT PROTEIN, ATP-BINDING COMPONENT"/>
    <property type="match status" value="1"/>
</dbReference>
<proteinExistence type="predicted"/>
<evidence type="ECO:0000256" key="1">
    <source>
        <dbReference type="ARBA" id="ARBA00022448"/>
    </source>
</evidence>
<comment type="caution">
    <text evidence="5">The sequence shown here is derived from an EMBL/GenBank/DDBJ whole genome shotgun (WGS) entry which is preliminary data.</text>
</comment>
<dbReference type="InterPro" id="IPR027417">
    <property type="entry name" value="P-loop_NTPase"/>
</dbReference>
<dbReference type="InterPro" id="IPR017871">
    <property type="entry name" value="ABC_transporter-like_CS"/>
</dbReference>
<gene>
    <name evidence="5" type="ORF">DNHGIG_30660</name>
</gene>
<dbReference type="SMART" id="SM00382">
    <property type="entry name" value="AAA"/>
    <property type="match status" value="1"/>
</dbReference>
<evidence type="ECO:0000313" key="6">
    <source>
        <dbReference type="Proteomes" id="UP001057291"/>
    </source>
</evidence>
<dbReference type="InterPro" id="IPR003593">
    <property type="entry name" value="AAA+_ATPase"/>
</dbReference>
<evidence type="ECO:0000259" key="4">
    <source>
        <dbReference type="PROSITE" id="PS50893"/>
    </source>
</evidence>
<sequence>MEHVIEVRELRKEFKRLIPKEGFLSSIRNLWNTNYTVHTAVDNISFQVKKGELVGYIGPNGAGKSTSIKMLTGILVPTSGEVKVAGRVPYLERKEHAKNIGVVFGQKTQLWWDIPVIESFRVLKTIYKIPPTVYKKNLDLFRELLDLHEFEHQPVRQLSLGQRMRADLAAALLHDPQILFLDEPTIGVDVLAKERLRAFIREINRERGVTVLLTTHDMTDIEKLCNRMMIIDGGRILYDGSIDDLKKRFGGERTLIVELDEGQLAQPLDLPHARITRQEGRRMWLAFDKDLVTASELMLQIAQHHTIRDVTVEEPEIEAIVRQIYEQGLNEKEERERVAVLDI</sequence>
<keyword evidence="3 5" id="KW-0067">ATP-binding</keyword>
<dbReference type="PANTHER" id="PTHR42711">
    <property type="entry name" value="ABC TRANSPORTER ATP-BINDING PROTEIN"/>
    <property type="match status" value="1"/>
</dbReference>
<feature type="domain" description="ABC transporter" evidence="4">
    <location>
        <begin position="25"/>
        <end position="258"/>
    </location>
</feature>
<keyword evidence="2" id="KW-0547">Nucleotide-binding</keyword>
<dbReference type="SUPFAM" id="SSF52540">
    <property type="entry name" value="P-loop containing nucleoside triphosphate hydrolases"/>
    <property type="match status" value="1"/>
</dbReference>
<dbReference type="InterPro" id="IPR003439">
    <property type="entry name" value="ABC_transporter-like_ATP-bd"/>
</dbReference>
<evidence type="ECO:0000313" key="5">
    <source>
        <dbReference type="EMBL" id="GIM47517.1"/>
    </source>
</evidence>
<name>A0AAV4LJF0_9BACL</name>
<dbReference type="Pfam" id="PF00005">
    <property type="entry name" value="ABC_tran"/>
    <property type="match status" value="1"/>
</dbReference>
<dbReference type="EMBL" id="BOQE01000001">
    <property type="protein sequence ID" value="GIM47517.1"/>
    <property type="molecule type" value="Genomic_DNA"/>
</dbReference>
<dbReference type="GO" id="GO:0016887">
    <property type="term" value="F:ATP hydrolysis activity"/>
    <property type="evidence" value="ECO:0007669"/>
    <property type="project" value="InterPro"/>
</dbReference>
<dbReference type="Proteomes" id="UP001057291">
    <property type="component" value="Unassembled WGS sequence"/>
</dbReference>
<accession>A0AAV4LJF0</accession>
<dbReference type="Gene3D" id="3.40.50.300">
    <property type="entry name" value="P-loop containing nucleotide triphosphate hydrolases"/>
    <property type="match status" value="1"/>
</dbReference>
<dbReference type="InterPro" id="IPR050763">
    <property type="entry name" value="ABC_transporter_ATP-binding"/>
</dbReference>
<dbReference type="PROSITE" id="PS50893">
    <property type="entry name" value="ABC_TRANSPORTER_2"/>
    <property type="match status" value="1"/>
</dbReference>
<dbReference type="AlphaFoldDB" id="A0AAV4LJF0"/>
<dbReference type="GO" id="GO:0005524">
    <property type="term" value="F:ATP binding"/>
    <property type="evidence" value="ECO:0007669"/>
    <property type="project" value="UniProtKB-KW"/>
</dbReference>
<evidence type="ECO:0000256" key="3">
    <source>
        <dbReference type="ARBA" id="ARBA00022840"/>
    </source>
</evidence>
<reference evidence="5" key="1">
    <citation type="journal article" date="2023" name="Int. J. Syst. Evol. Microbiol.">
        <title>Collibacillus ludicampi gen. nov., sp. nov., a new soil bacterium of the family Alicyclobacillaceae.</title>
        <authorList>
            <person name="Jojima T."/>
            <person name="Ioku Y."/>
            <person name="Fukuta Y."/>
            <person name="Shirasaka N."/>
            <person name="Matsumura Y."/>
            <person name="Mori M."/>
        </authorList>
    </citation>
    <scope>NUCLEOTIDE SEQUENCE</scope>
    <source>
        <strain evidence="5">TP075</strain>
    </source>
</reference>
<dbReference type="RefSeq" id="WP_282200486.1">
    <property type="nucleotide sequence ID" value="NZ_BOQE01000001.1"/>
</dbReference>
<protein>
    <submittedName>
        <fullName evidence="5">ABC transporter ATP-binding protein</fullName>
    </submittedName>
</protein>
<evidence type="ECO:0000256" key="2">
    <source>
        <dbReference type="ARBA" id="ARBA00022741"/>
    </source>
</evidence>
<keyword evidence="6" id="KW-1185">Reference proteome</keyword>
<dbReference type="PROSITE" id="PS00211">
    <property type="entry name" value="ABC_TRANSPORTER_1"/>
    <property type="match status" value="1"/>
</dbReference>
<organism evidence="5 6">
    <name type="scientific">Collibacillus ludicampi</name>
    <dbReference type="NCBI Taxonomy" id="2771369"/>
    <lineage>
        <taxon>Bacteria</taxon>
        <taxon>Bacillati</taxon>
        <taxon>Bacillota</taxon>
        <taxon>Bacilli</taxon>
        <taxon>Bacillales</taxon>
        <taxon>Alicyclobacillaceae</taxon>
        <taxon>Collibacillus</taxon>
    </lineage>
</organism>